<keyword evidence="3" id="KW-1185">Reference proteome</keyword>
<dbReference type="Pfam" id="PF20243">
    <property type="entry name" value="MbnP"/>
    <property type="match status" value="1"/>
</dbReference>
<protein>
    <recommendedName>
        <fullName evidence="1">Copper-binding protein MbnP-like domain-containing protein</fullName>
    </recommendedName>
</protein>
<evidence type="ECO:0000259" key="1">
    <source>
        <dbReference type="Pfam" id="PF20243"/>
    </source>
</evidence>
<dbReference type="EMBL" id="BMOD01000003">
    <property type="protein sequence ID" value="GGJ26948.1"/>
    <property type="molecule type" value="Genomic_DNA"/>
</dbReference>
<comment type="caution">
    <text evidence="2">The sequence shown here is derived from an EMBL/GenBank/DDBJ whole genome shotgun (WGS) entry which is preliminary data.</text>
</comment>
<feature type="domain" description="Copper-binding protein MbnP-like" evidence="1">
    <location>
        <begin position="14"/>
        <end position="203"/>
    </location>
</feature>
<sequence>MTFLLLGGMAQAATLNIQLSVNVGKTPLEFGQTQQNVAGNTYSLDLLKFYLSEVALVQADGSELPLDGVRLLEFNKDTGTQNIEIFKSDVPAGTYKGVRFSVGIPRSLNHTDPTAQNDPLGVDSGMVWAWNPGYVFFKIEGKFLKGGAQQVFSLHLGTDPYKLQYNLADVQLQKIQLKVPESGGVVKLKLDISQIFKAGLNGEQYDLSQARYQQVHGGPVFGAAYLNLLGAFSLE</sequence>
<name>A0ABQ2CWN8_9DEIO</name>
<gene>
    <name evidence="2" type="ORF">GCM10008938_11330</name>
</gene>
<reference evidence="3" key="1">
    <citation type="journal article" date="2019" name="Int. J. Syst. Evol. Microbiol.">
        <title>The Global Catalogue of Microorganisms (GCM) 10K type strain sequencing project: providing services to taxonomists for standard genome sequencing and annotation.</title>
        <authorList>
            <consortium name="The Broad Institute Genomics Platform"/>
            <consortium name="The Broad Institute Genome Sequencing Center for Infectious Disease"/>
            <person name="Wu L."/>
            <person name="Ma J."/>
        </authorList>
    </citation>
    <scope>NUCLEOTIDE SEQUENCE [LARGE SCALE GENOMIC DNA]</scope>
    <source>
        <strain evidence="3">JCM 14370</strain>
    </source>
</reference>
<organism evidence="2 3">
    <name type="scientific">Deinococcus roseus</name>
    <dbReference type="NCBI Taxonomy" id="392414"/>
    <lineage>
        <taxon>Bacteria</taxon>
        <taxon>Thermotogati</taxon>
        <taxon>Deinococcota</taxon>
        <taxon>Deinococci</taxon>
        <taxon>Deinococcales</taxon>
        <taxon>Deinococcaceae</taxon>
        <taxon>Deinococcus</taxon>
    </lineage>
</organism>
<dbReference type="Proteomes" id="UP000632222">
    <property type="component" value="Unassembled WGS sequence"/>
</dbReference>
<dbReference type="InterPro" id="IPR046863">
    <property type="entry name" value="MbnP-like_dom"/>
</dbReference>
<proteinExistence type="predicted"/>
<evidence type="ECO:0000313" key="2">
    <source>
        <dbReference type="EMBL" id="GGJ26948.1"/>
    </source>
</evidence>
<evidence type="ECO:0000313" key="3">
    <source>
        <dbReference type="Proteomes" id="UP000632222"/>
    </source>
</evidence>
<accession>A0ABQ2CWN8</accession>